<comment type="caution">
    <text evidence="11">The sequence shown here is derived from an EMBL/GenBank/DDBJ whole genome shotgun (WGS) entry which is preliminary data.</text>
</comment>
<evidence type="ECO:0000256" key="5">
    <source>
        <dbReference type="ARBA" id="ARBA00022764"/>
    </source>
</evidence>
<evidence type="ECO:0000256" key="8">
    <source>
        <dbReference type="RuleBase" id="RU003918"/>
    </source>
</evidence>
<evidence type="ECO:0000259" key="10">
    <source>
        <dbReference type="Pfam" id="PF02753"/>
    </source>
</evidence>
<dbReference type="Pfam" id="PF02753">
    <property type="entry name" value="PapD_C"/>
    <property type="match status" value="1"/>
</dbReference>
<dbReference type="GO" id="GO:0071555">
    <property type="term" value="P:cell wall organization"/>
    <property type="evidence" value="ECO:0007669"/>
    <property type="project" value="InterPro"/>
</dbReference>
<reference evidence="11" key="1">
    <citation type="submission" date="2017-03" db="EMBL/GenBank/DDBJ databases">
        <title>Salmonella serotype comparative study.</title>
        <authorList>
            <person name="Liao J."/>
        </authorList>
    </citation>
    <scope>NUCLEOTIDE SEQUENCE [LARGE SCALE GENOMIC DNA]</scope>
    <source>
        <strain evidence="11">NY_FSL S10-1123</strain>
    </source>
</reference>
<dbReference type="AlphaFoldDB" id="A0A7Z1BKL4"/>
<keyword evidence="7" id="KW-0393">Immunoglobulin domain</keyword>
<keyword evidence="3" id="KW-1029">Fimbrium biogenesis</keyword>
<dbReference type="Proteomes" id="UP000868516">
    <property type="component" value="Unassembled WGS sequence"/>
</dbReference>
<dbReference type="Gene3D" id="2.60.40.10">
    <property type="entry name" value="Immunoglobulins"/>
    <property type="match status" value="2"/>
</dbReference>
<keyword evidence="6 8" id="KW-0143">Chaperone</keyword>
<dbReference type="GO" id="GO:0030288">
    <property type="term" value="C:outer membrane-bounded periplasmic space"/>
    <property type="evidence" value="ECO:0007669"/>
    <property type="project" value="InterPro"/>
</dbReference>
<dbReference type="InterPro" id="IPR008962">
    <property type="entry name" value="PapD-like_sf"/>
</dbReference>
<comment type="similarity">
    <text evidence="2 8">Belongs to the periplasmic pilus chaperone family.</text>
</comment>
<dbReference type="PANTHER" id="PTHR30251">
    <property type="entry name" value="PILUS ASSEMBLY CHAPERONE"/>
    <property type="match status" value="1"/>
</dbReference>
<organism evidence="11">
    <name type="scientific">Salmonella enterica subsp. diarizonae serovar Rough:r:z</name>
    <dbReference type="NCBI Taxonomy" id="1974321"/>
    <lineage>
        <taxon>Bacteria</taxon>
        <taxon>Pseudomonadati</taxon>
        <taxon>Pseudomonadota</taxon>
        <taxon>Gammaproteobacteria</taxon>
        <taxon>Enterobacterales</taxon>
        <taxon>Enterobacteriaceae</taxon>
        <taxon>Salmonella</taxon>
    </lineage>
</organism>
<dbReference type="EMBL" id="NBRZ01000021">
    <property type="protein sequence ID" value="OSG80239.1"/>
    <property type="molecule type" value="Genomic_DNA"/>
</dbReference>
<dbReference type="InterPro" id="IPR016147">
    <property type="entry name" value="Pili_assmbl_chaperone_N"/>
</dbReference>
<evidence type="ECO:0000256" key="4">
    <source>
        <dbReference type="ARBA" id="ARBA00022729"/>
    </source>
</evidence>
<evidence type="ECO:0000256" key="7">
    <source>
        <dbReference type="ARBA" id="ARBA00023319"/>
    </source>
</evidence>
<dbReference type="SUPFAM" id="SSF49584">
    <property type="entry name" value="Periplasmic chaperone C-domain"/>
    <property type="match status" value="1"/>
</dbReference>
<evidence type="ECO:0000259" key="9">
    <source>
        <dbReference type="Pfam" id="PF00345"/>
    </source>
</evidence>
<evidence type="ECO:0000256" key="6">
    <source>
        <dbReference type="ARBA" id="ARBA00023186"/>
    </source>
</evidence>
<evidence type="ECO:0008006" key="12">
    <source>
        <dbReference type="Google" id="ProtNLM"/>
    </source>
</evidence>
<dbReference type="SUPFAM" id="SSF49354">
    <property type="entry name" value="PapD-like"/>
    <property type="match status" value="1"/>
</dbReference>
<dbReference type="InterPro" id="IPR013783">
    <property type="entry name" value="Ig-like_fold"/>
</dbReference>
<sequence>MQPSLLLCKPLIFISLHQSGGGYGFKKMRCYMRFIIGALFSVFSFLSYAANDGGVSLGATRVVFPSDKNSVVLAVNNSSSSATWLLRAWISEYGHDVQSSKKEEPFVITPPLYRLESSDKIQLRINKTQADKLPVDRESVFYINVLAIPPETKIQAEGKDKAESMGGHIQFAINNRIKLLYRPQDINDQNEIKKALLSLKITRQGQEISVDNNSPYYFTLANIKINGHNLPESVINSTDFMVPPFGHMTFPAPGARDMVWDTINDYGAFVKGTPLHF</sequence>
<evidence type="ECO:0000256" key="3">
    <source>
        <dbReference type="ARBA" id="ARBA00022558"/>
    </source>
</evidence>
<protein>
    <recommendedName>
        <fullName evidence="12">Molecular chaperone</fullName>
    </recommendedName>
</protein>
<keyword evidence="5" id="KW-0574">Periplasm</keyword>
<dbReference type="InterPro" id="IPR036316">
    <property type="entry name" value="Pili_assmbl_chap_C_dom_sf"/>
</dbReference>
<dbReference type="InterPro" id="IPR050643">
    <property type="entry name" value="Periplasmic_pilus_chap"/>
</dbReference>
<accession>A0A7Z1BKL4</accession>
<comment type="subcellular location">
    <subcellularLocation>
        <location evidence="1 8">Periplasm</location>
    </subcellularLocation>
</comment>
<dbReference type="InterPro" id="IPR016148">
    <property type="entry name" value="Pili_assmbl_chaperone_C"/>
</dbReference>
<dbReference type="PRINTS" id="PR00969">
    <property type="entry name" value="CHAPERONPILI"/>
</dbReference>
<dbReference type="PANTHER" id="PTHR30251:SF2">
    <property type="entry name" value="FIMBRIAL CHAPERONE YADV-RELATED"/>
    <property type="match status" value="1"/>
</dbReference>
<evidence type="ECO:0000256" key="1">
    <source>
        <dbReference type="ARBA" id="ARBA00004418"/>
    </source>
</evidence>
<dbReference type="InterPro" id="IPR001829">
    <property type="entry name" value="Pili_assmbl_chaperone_bac"/>
</dbReference>
<gene>
    <name evidence="11" type="ORF">R545_23095</name>
</gene>
<evidence type="ECO:0000256" key="2">
    <source>
        <dbReference type="ARBA" id="ARBA00007399"/>
    </source>
</evidence>
<dbReference type="PROSITE" id="PS00635">
    <property type="entry name" value="PILI_CHAPERONE"/>
    <property type="match status" value="1"/>
</dbReference>
<feature type="domain" description="Pili assembly chaperone N-terminal" evidence="9">
    <location>
        <begin position="54"/>
        <end position="186"/>
    </location>
</feature>
<keyword evidence="4" id="KW-0732">Signal</keyword>
<name>A0A7Z1BKL4_SALDZ</name>
<evidence type="ECO:0000313" key="11">
    <source>
        <dbReference type="EMBL" id="OSG80239.1"/>
    </source>
</evidence>
<proteinExistence type="inferred from homology"/>
<feature type="domain" description="Pili assembly chaperone C-terminal" evidence="10">
    <location>
        <begin position="210"/>
        <end position="269"/>
    </location>
</feature>
<dbReference type="Pfam" id="PF00345">
    <property type="entry name" value="PapD_N"/>
    <property type="match status" value="1"/>
</dbReference>
<dbReference type="InterPro" id="IPR018046">
    <property type="entry name" value="Pili_assmbl_chaperone_CS"/>
</dbReference>